<reference evidence="2" key="1">
    <citation type="submission" date="2014-11" db="EMBL/GenBank/DDBJ databases">
        <authorList>
            <person name="Amaro Gonzalez C."/>
        </authorList>
    </citation>
    <scope>NUCLEOTIDE SEQUENCE</scope>
</reference>
<keyword evidence="1" id="KW-0812">Transmembrane</keyword>
<evidence type="ECO:0000313" key="2">
    <source>
        <dbReference type="EMBL" id="JAH45229.1"/>
    </source>
</evidence>
<protein>
    <recommendedName>
        <fullName evidence="3">Protein kinase domain-containing protein</fullName>
    </recommendedName>
</protein>
<accession>A0A0E9SV67</accession>
<dbReference type="AlphaFoldDB" id="A0A0E9SV67"/>
<reference evidence="2" key="2">
    <citation type="journal article" date="2015" name="Fish Shellfish Immunol.">
        <title>Early steps in the European eel (Anguilla anguilla)-Vibrio vulnificus interaction in the gills: Role of the RtxA13 toxin.</title>
        <authorList>
            <person name="Callol A."/>
            <person name="Pajuelo D."/>
            <person name="Ebbesson L."/>
            <person name="Teles M."/>
            <person name="MacKenzie S."/>
            <person name="Amaro C."/>
        </authorList>
    </citation>
    <scope>NUCLEOTIDE SEQUENCE</scope>
</reference>
<organism evidence="2">
    <name type="scientific">Anguilla anguilla</name>
    <name type="common">European freshwater eel</name>
    <name type="synonym">Muraena anguilla</name>
    <dbReference type="NCBI Taxonomy" id="7936"/>
    <lineage>
        <taxon>Eukaryota</taxon>
        <taxon>Metazoa</taxon>
        <taxon>Chordata</taxon>
        <taxon>Craniata</taxon>
        <taxon>Vertebrata</taxon>
        <taxon>Euteleostomi</taxon>
        <taxon>Actinopterygii</taxon>
        <taxon>Neopterygii</taxon>
        <taxon>Teleostei</taxon>
        <taxon>Anguilliformes</taxon>
        <taxon>Anguillidae</taxon>
        <taxon>Anguilla</taxon>
    </lineage>
</organism>
<name>A0A0E9SV67_ANGAN</name>
<keyword evidence="1" id="KW-0472">Membrane</keyword>
<keyword evidence="1" id="KW-1133">Transmembrane helix</keyword>
<evidence type="ECO:0000256" key="1">
    <source>
        <dbReference type="SAM" id="Phobius"/>
    </source>
</evidence>
<evidence type="ECO:0008006" key="3">
    <source>
        <dbReference type="Google" id="ProtNLM"/>
    </source>
</evidence>
<dbReference type="EMBL" id="GBXM01063348">
    <property type="protein sequence ID" value="JAH45229.1"/>
    <property type="molecule type" value="Transcribed_RNA"/>
</dbReference>
<feature type="transmembrane region" description="Helical" evidence="1">
    <location>
        <begin position="15"/>
        <end position="37"/>
    </location>
</feature>
<sequence length="38" mass="4520">MCMFSLFKELKHDNIVGLLDFQVCLLYIYMCTISSLWT</sequence>
<proteinExistence type="predicted"/>